<feature type="coiled-coil region" evidence="1">
    <location>
        <begin position="48"/>
        <end position="82"/>
    </location>
</feature>
<evidence type="ECO:0000256" key="1">
    <source>
        <dbReference type="SAM" id="Coils"/>
    </source>
</evidence>
<dbReference type="EMBL" id="LOHG01000010">
    <property type="protein sequence ID" value="MCI8211151.1"/>
    <property type="molecule type" value="Genomic_DNA"/>
</dbReference>
<dbReference type="RefSeq" id="WP_243247313.1">
    <property type="nucleotide sequence ID" value="NZ_LOHG01000010.1"/>
</dbReference>
<evidence type="ECO:0000313" key="2">
    <source>
        <dbReference type="EMBL" id="MCI8211151.1"/>
    </source>
</evidence>
<keyword evidence="3" id="KW-1185">Reference proteome</keyword>
<accession>A0ABS9ZKP4</accession>
<sequence length="129" mass="13548">MTISELGFSASTFSVNAGSAASAEALSEDEKKVDSTALGDKQVSGDISDNLSASAKQMLKRLAELQSQLRDLRSKMRAAENASYSNLAARNAVVASFQNQISAITGTILLMSGSLFKELDRSGGLNITV</sequence>
<dbReference type="Proteomes" id="UP001320513">
    <property type="component" value="Unassembled WGS sequence"/>
</dbReference>
<reference evidence="2 3" key="1">
    <citation type="submission" date="2015-12" db="EMBL/GenBank/DDBJ databases">
        <title>Phylogenomics in the description of a new species in the Pseudomonas syringae group.</title>
        <authorList>
            <person name="Busquets A."/>
            <person name="Gomila M."/>
            <person name="Beiki F."/>
            <person name="Rahimian H."/>
            <person name="Mulet M."/>
            <person name="Sanchez D."/>
            <person name="Garcia-Valdes E."/>
            <person name="Lalucat J."/>
        </authorList>
    </citation>
    <scope>NUCLEOTIDE SEQUENCE [LARGE SCALE GENOMIC DNA]</scope>
    <source>
        <strain evidence="2 3">S25</strain>
    </source>
</reference>
<comment type="caution">
    <text evidence="2">The sequence shown here is derived from an EMBL/GenBank/DDBJ whole genome shotgun (WGS) entry which is preliminary data.</text>
</comment>
<name>A0ABS9ZKP4_9PSED</name>
<protein>
    <submittedName>
        <fullName evidence="2">Uncharacterized protein</fullName>
    </submittedName>
</protein>
<proteinExistence type="predicted"/>
<keyword evidence="1" id="KW-0175">Coiled coil</keyword>
<evidence type="ECO:0000313" key="3">
    <source>
        <dbReference type="Proteomes" id="UP001320513"/>
    </source>
</evidence>
<gene>
    <name evidence="2" type="ORF">AUC61_16605</name>
</gene>
<organism evidence="2 3">
    <name type="scientific">Pseudomonas maioricensis</name>
    <dbReference type="NCBI Taxonomy" id="1766623"/>
    <lineage>
        <taxon>Bacteria</taxon>
        <taxon>Pseudomonadati</taxon>
        <taxon>Pseudomonadota</taxon>
        <taxon>Gammaproteobacteria</taxon>
        <taxon>Pseudomonadales</taxon>
        <taxon>Pseudomonadaceae</taxon>
        <taxon>Pseudomonas</taxon>
    </lineage>
</organism>